<dbReference type="RefSeq" id="WP_109262453.1">
    <property type="nucleotide sequence ID" value="NZ_QEWP01000001.1"/>
</dbReference>
<evidence type="ECO:0000256" key="1">
    <source>
        <dbReference type="SAM" id="MobiDB-lite"/>
    </source>
</evidence>
<accession>A0A2U2BD55</accession>
<evidence type="ECO:0000313" key="3">
    <source>
        <dbReference type="Proteomes" id="UP000244956"/>
    </source>
</evidence>
<keyword evidence="3" id="KW-1185">Reference proteome</keyword>
<feature type="region of interest" description="Disordered" evidence="1">
    <location>
        <begin position="121"/>
        <end position="147"/>
    </location>
</feature>
<evidence type="ECO:0000313" key="2">
    <source>
        <dbReference type="EMBL" id="PWE00998.1"/>
    </source>
</evidence>
<organism evidence="2 3">
    <name type="scientific">Marinilabilia rubra</name>
    <dbReference type="NCBI Taxonomy" id="2162893"/>
    <lineage>
        <taxon>Bacteria</taxon>
        <taxon>Pseudomonadati</taxon>
        <taxon>Bacteroidota</taxon>
        <taxon>Bacteroidia</taxon>
        <taxon>Marinilabiliales</taxon>
        <taxon>Marinilabiliaceae</taxon>
        <taxon>Marinilabilia</taxon>
    </lineage>
</organism>
<dbReference type="Proteomes" id="UP000244956">
    <property type="component" value="Unassembled WGS sequence"/>
</dbReference>
<dbReference type="OrthoDB" id="9993185at2"/>
<reference evidence="2 3" key="1">
    <citation type="submission" date="2018-05" db="EMBL/GenBank/DDBJ databases">
        <title>Marinilabilia rubrum sp. nov., isolated from saltern sediment.</title>
        <authorList>
            <person name="Zhang R."/>
        </authorList>
    </citation>
    <scope>NUCLEOTIDE SEQUENCE [LARGE SCALE GENOMIC DNA]</scope>
    <source>
        <strain evidence="2 3">WTE16</strain>
    </source>
</reference>
<proteinExistence type="predicted"/>
<feature type="compositionally biased region" description="Basic and acidic residues" evidence="1">
    <location>
        <begin position="121"/>
        <end position="131"/>
    </location>
</feature>
<sequence>MKNTITIQDTDITEIAPYLDDLKKIYPTYLKDFQTKYEATEKVFIDHLENTYEQIQNTPFLLKGIASKLVTKENTLYHNVKGEKQPHYDWEMKAILQENKEQELKIHFSAIIDHLQERKKQLEKERNKADQPTELTGNQQDEKEKPKEPPFYVKIGALFAQGCIKKSKSYFYLTENNTDTGTEKETMFTTVSDLARAVQSMLGTKKQVRQYINHTLNHQGTKNFYDSKRMMEKINLYCEENGIKTTPEFKERFDKITY</sequence>
<name>A0A2U2BD55_9BACT</name>
<dbReference type="AlphaFoldDB" id="A0A2U2BD55"/>
<gene>
    <name evidence="2" type="ORF">DDZ16_00480</name>
</gene>
<dbReference type="EMBL" id="QEWP01000001">
    <property type="protein sequence ID" value="PWE00998.1"/>
    <property type="molecule type" value="Genomic_DNA"/>
</dbReference>
<comment type="caution">
    <text evidence="2">The sequence shown here is derived from an EMBL/GenBank/DDBJ whole genome shotgun (WGS) entry which is preliminary data.</text>
</comment>
<protein>
    <submittedName>
        <fullName evidence="2">Uncharacterized protein</fullName>
    </submittedName>
</protein>